<reference evidence="3" key="1">
    <citation type="submission" date="2016-11" db="EMBL/GenBank/DDBJ databases">
        <authorList>
            <person name="Varghese N."/>
            <person name="Submissions S."/>
        </authorList>
    </citation>
    <scope>NUCLEOTIDE SEQUENCE [LARGE SCALE GENOMIC DNA]</scope>
    <source>
        <strain evidence="3">DSM 18802</strain>
    </source>
</reference>
<evidence type="ECO:0000313" key="3">
    <source>
        <dbReference type="Proteomes" id="UP000184375"/>
    </source>
</evidence>
<dbReference type="OrthoDB" id="9805230at2"/>
<accession>A0A1M7I952</accession>
<gene>
    <name evidence="2" type="ORF">SAMN05660826_00886</name>
</gene>
<dbReference type="Gene3D" id="3.40.1080.10">
    <property type="entry name" value="Glutaconate Coenzyme A-transferase"/>
    <property type="match status" value="1"/>
</dbReference>
<proteinExistence type="inferred from homology"/>
<dbReference type="EMBL" id="FRCR01000004">
    <property type="protein sequence ID" value="SHM36977.1"/>
    <property type="molecule type" value="Genomic_DNA"/>
</dbReference>
<dbReference type="AlphaFoldDB" id="A0A1M7I952"/>
<dbReference type="SUPFAM" id="SSF100950">
    <property type="entry name" value="NagB/RpiA/CoA transferase-like"/>
    <property type="match status" value="1"/>
</dbReference>
<evidence type="ECO:0000313" key="2">
    <source>
        <dbReference type="EMBL" id="SHM36977.1"/>
    </source>
</evidence>
<dbReference type="PANTHER" id="PTHR43293">
    <property type="entry name" value="ACETATE COA-TRANSFERASE YDIF"/>
    <property type="match status" value="1"/>
</dbReference>
<name>A0A1M7I952_9FIRM</name>
<keyword evidence="3" id="KW-1185">Reference proteome</keyword>
<comment type="similarity">
    <text evidence="1">Belongs to the 3-oxoacid CoA-transferase subunit B family.</text>
</comment>
<sequence>MMVAKYTTNELMAVTASRLLKDGENVVVGLGLPQIAALLAKSTHAPRLNIIYEIGVVNPEAEEMGVGIADPRLWNESECFTSFVGTLGSILQKGLIDVGFLGGLQVDKYGNINSTLIKTEKGYRHINGSGGAADIATFSKRLMIIMKHEKRKIIEKVDFLTSVGYLNGRNSRSEAGLPMCQDIKIITNLCVFGFDEEERSLKLLSVHPGIALEEVVENTGVEFKIPEMVKCTEEPTEKEVDLLRNSIDPLKMYIK</sequence>
<dbReference type="Proteomes" id="UP000184375">
    <property type="component" value="Unassembled WGS sequence"/>
</dbReference>
<dbReference type="SMART" id="SM00882">
    <property type="entry name" value="CoA_trans"/>
    <property type="match status" value="1"/>
</dbReference>
<evidence type="ECO:0000256" key="1">
    <source>
        <dbReference type="ARBA" id="ARBA00007047"/>
    </source>
</evidence>
<dbReference type="InterPro" id="IPR037171">
    <property type="entry name" value="NagB/RpiA_transferase-like"/>
</dbReference>
<dbReference type="RefSeq" id="WP_073255246.1">
    <property type="nucleotide sequence ID" value="NZ_FRCR01000004.1"/>
</dbReference>
<dbReference type="InterPro" id="IPR004165">
    <property type="entry name" value="CoA_trans_fam_I"/>
</dbReference>
<dbReference type="STRING" id="447595.SAMN05660826_00886"/>
<dbReference type="GO" id="GO:0008410">
    <property type="term" value="F:CoA-transferase activity"/>
    <property type="evidence" value="ECO:0007669"/>
    <property type="project" value="InterPro"/>
</dbReference>
<keyword evidence="2" id="KW-0808">Transferase</keyword>
<protein>
    <submittedName>
        <fullName evidence="2">Glutaconate CoA-transferase subunit B</fullName>
    </submittedName>
</protein>
<dbReference type="Pfam" id="PF01144">
    <property type="entry name" value="CoA_trans"/>
    <property type="match status" value="1"/>
</dbReference>
<organism evidence="2 3">
    <name type="scientific">Caldanaerovirga acetigignens</name>
    <dbReference type="NCBI Taxonomy" id="447595"/>
    <lineage>
        <taxon>Bacteria</taxon>
        <taxon>Bacillati</taxon>
        <taxon>Bacillota</taxon>
        <taxon>Clostridia</taxon>
        <taxon>Thermosediminibacterales</taxon>
        <taxon>Thermosediminibacteraceae</taxon>
        <taxon>Caldanaerovirga</taxon>
    </lineage>
</organism>
<dbReference type="PANTHER" id="PTHR43293:SF3">
    <property type="entry name" value="CHOLESTEROL RING-CLEAVING HYDROLASE IPDB SUBUNIT"/>
    <property type="match status" value="1"/>
</dbReference>